<feature type="transmembrane region" description="Helical" evidence="1">
    <location>
        <begin position="192"/>
        <end position="212"/>
    </location>
</feature>
<feature type="transmembrane region" description="Helical" evidence="1">
    <location>
        <begin position="37"/>
        <end position="59"/>
    </location>
</feature>
<sequence>MKDNTVRVDPFDNLKKYRGGFDITNVHYWTSVFFTGIFGYAIGGLWLLLGIVCGLLFVINKFCCQKDGGRNTKKCLPCICKSCHFSPIPLIMSLIILIMVASVIVYIGSAKFYSESRTSVKVIIKIAADASEIIHNATTALGQIQKALVGSGISEDISTKLNSTAKKLDNVVDKIVNITTKNRRTVNKAFKVMLLFPIVIVSLNLVAVPFLSDDMVTLTIMVNLWLVILCWLMTALCWLIFGLYFFLANFSSDTCTVLCNFEENPYNNSLTFILPCNELRSAKSILHEIGARFSILVNEVNANLANLIPDNVTLCNPFTGPPEYLYQTEHCPPNSFQVGDIPKVLEPYTCFDDEKCSSEDLLVGSEYRLIESYAMPIQSLLNMIPWMDHLIGCRLVKDAFSQVLEKHCKPLKKSARMAWIGLVFLAVMMMFLIVLWTIKACQDHHSYHPSDSPV</sequence>
<dbReference type="Gramene" id="C.cajan_11909.t">
    <property type="protein sequence ID" value="C.cajan_11909.t"/>
    <property type="gene ID" value="C.cajan_11909"/>
</dbReference>
<keyword evidence="1" id="KW-0812">Transmembrane</keyword>
<feature type="transmembrane region" description="Helical" evidence="1">
    <location>
        <begin position="224"/>
        <end position="247"/>
    </location>
</feature>
<dbReference type="InterPro" id="IPR040283">
    <property type="entry name" value="DDB_G0292058-like"/>
</dbReference>
<dbReference type="AlphaFoldDB" id="A0A151TG11"/>
<gene>
    <name evidence="2" type="ORF">KK1_012273</name>
</gene>
<dbReference type="Proteomes" id="UP000075243">
    <property type="component" value="Chromosome 6"/>
</dbReference>
<dbReference type="PANTHER" id="PTHR31414">
    <property type="entry name" value="TRANSMEMBRANE PROTEIN DDB_G0292058"/>
    <property type="match status" value="1"/>
</dbReference>
<evidence type="ECO:0000313" key="2">
    <source>
        <dbReference type="EMBL" id="KYP65995.1"/>
    </source>
</evidence>
<keyword evidence="3" id="KW-1185">Reference proteome</keyword>
<evidence type="ECO:0000256" key="1">
    <source>
        <dbReference type="SAM" id="Phobius"/>
    </source>
</evidence>
<reference evidence="2 3" key="1">
    <citation type="journal article" date="2012" name="Nat. Biotechnol.">
        <title>Draft genome sequence of pigeonpea (Cajanus cajan), an orphan legume crop of resource-poor farmers.</title>
        <authorList>
            <person name="Varshney R.K."/>
            <person name="Chen W."/>
            <person name="Li Y."/>
            <person name="Bharti A.K."/>
            <person name="Saxena R.K."/>
            <person name="Schlueter J.A."/>
            <person name="Donoghue M.T."/>
            <person name="Azam S."/>
            <person name="Fan G."/>
            <person name="Whaley A.M."/>
            <person name="Farmer A.D."/>
            <person name="Sheridan J."/>
            <person name="Iwata A."/>
            <person name="Tuteja R."/>
            <person name="Penmetsa R.V."/>
            <person name="Wu W."/>
            <person name="Upadhyaya H.D."/>
            <person name="Yang S.P."/>
            <person name="Shah T."/>
            <person name="Saxena K.B."/>
            <person name="Michael T."/>
            <person name="McCombie W.R."/>
            <person name="Yang B."/>
            <person name="Zhang G."/>
            <person name="Yang H."/>
            <person name="Wang J."/>
            <person name="Spillane C."/>
            <person name="Cook D.R."/>
            <person name="May G.D."/>
            <person name="Xu X."/>
            <person name="Jackson S.A."/>
        </authorList>
    </citation>
    <scope>NUCLEOTIDE SEQUENCE [LARGE SCALE GENOMIC DNA]</scope>
    <source>
        <strain evidence="3">cv. Asha</strain>
    </source>
</reference>
<protein>
    <submittedName>
        <fullName evidence="2">Uncharacterized protein</fullName>
    </submittedName>
</protein>
<dbReference type="OMA" id="SCHFSPI"/>
<proteinExistence type="predicted"/>
<evidence type="ECO:0000313" key="3">
    <source>
        <dbReference type="Proteomes" id="UP000075243"/>
    </source>
</evidence>
<dbReference type="PANTHER" id="PTHR31414:SF18">
    <property type="entry name" value="TRANSMEMBRANE PROTEIN-RELATED"/>
    <property type="match status" value="1"/>
</dbReference>
<dbReference type="GO" id="GO:0016020">
    <property type="term" value="C:membrane"/>
    <property type="evidence" value="ECO:0007669"/>
    <property type="project" value="TreeGrafter"/>
</dbReference>
<keyword evidence="1" id="KW-1133">Transmembrane helix</keyword>
<keyword evidence="1" id="KW-0472">Membrane</keyword>
<accession>A0A151TG11</accession>
<feature type="transmembrane region" description="Helical" evidence="1">
    <location>
        <begin position="90"/>
        <end position="108"/>
    </location>
</feature>
<organism evidence="2 3">
    <name type="scientific">Cajanus cajan</name>
    <name type="common">Pigeon pea</name>
    <name type="synonym">Cajanus indicus</name>
    <dbReference type="NCBI Taxonomy" id="3821"/>
    <lineage>
        <taxon>Eukaryota</taxon>
        <taxon>Viridiplantae</taxon>
        <taxon>Streptophyta</taxon>
        <taxon>Embryophyta</taxon>
        <taxon>Tracheophyta</taxon>
        <taxon>Spermatophyta</taxon>
        <taxon>Magnoliopsida</taxon>
        <taxon>eudicotyledons</taxon>
        <taxon>Gunneridae</taxon>
        <taxon>Pentapetalae</taxon>
        <taxon>rosids</taxon>
        <taxon>fabids</taxon>
        <taxon>Fabales</taxon>
        <taxon>Fabaceae</taxon>
        <taxon>Papilionoideae</taxon>
        <taxon>50 kb inversion clade</taxon>
        <taxon>NPAAA clade</taxon>
        <taxon>indigoferoid/millettioid clade</taxon>
        <taxon>Phaseoleae</taxon>
        <taxon>Cajanus</taxon>
    </lineage>
</organism>
<dbReference type="STRING" id="3821.A0A151TG11"/>
<name>A0A151TG11_CAJCA</name>
<dbReference type="EMBL" id="CM003608">
    <property type="protein sequence ID" value="KYP65995.1"/>
    <property type="molecule type" value="Genomic_DNA"/>
</dbReference>
<feature type="transmembrane region" description="Helical" evidence="1">
    <location>
        <begin position="417"/>
        <end position="438"/>
    </location>
</feature>